<dbReference type="SUPFAM" id="SSF52279">
    <property type="entry name" value="Beta-D-glucan exohydrolase, C-terminal domain"/>
    <property type="match status" value="1"/>
</dbReference>
<keyword evidence="3" id="KW-0858">Xylan degradation</keyword>
<dbReference type="GO" id="GO:0045493">
    <property type="term" value="P:xylan catabolic process"/>
    <property type="evidence" value="ECO:0007669"/>
    <property type="project" value="UniProtKB-KW"/>
</dbReference>
<dbReference type="Gene3D" id="3.40.50.1700">
    <property type="entry name" value="Glycoside hydrolase family 3 C-terminal domain"/>
    <property type="match status" value="2"/>
</dbReference>
<evidence type="ECO:0000256" key="2">
    <source>
        <dbReference type="ARBA" id="ARBA00005336"/>
    </source>
</evidence>
<keyword evidence="4" id="KW-0732">Signal</keyword>
<dbReference type="EC" id="3.2.1.37" evidence="11"/>
<dbReference type="GO" id="GO:0031222">
    <property type="term" value="P:arabinan catabolic process"/>
    <property type="evidence" value="ECO:0007669"/>
    <property type="project" value="TreeGrafter"/>
</dbReference>
<keyword evidence="14" id="KW-1185">Reference proteome</keyword>
<proteinExistence type="inferred from homology"/>
<dbReference type="InterPro" id="IPR002772">
    <property type="entry name" value="Glyco_hydro_3_C"/>
</dbReference>
<evidence type="ECO:0000256" key="4">
    <source>
        <dbReference type="ARBA" id="ARBA00022729"/>
    </source>
</evidence>
<dbReference type="InterPro" id="IPR044993">
    <property type="entry name" value="BXL"/>
</dbReference>
<dbReference type="PANTHER" id="PTHR42721">
    <property type="entry name" value="SUGAR HYDROLASE-RELATED"/>
    <property type="match status" value="1"/>
</dbReference>
<evidence type="ECO:0000259" key="12">
    <source>
        <dbReference type="SMART" id="SM01217"/>
    </source>
</evidence>
<dbReference type="InterPro" id="IPR013783">
    <property type="entry name" value="Ig-like_fold"/>
</dbReference>
<organism evidence="13 14">
    <name type="scientific">Septoria linicola</name>
    <dbReference type="NCBI Taxonomy" id="215465"/>
    <lineage>
        <taxon>Eukaryota</taxon>
        <taxon>Fungi</taxon>
        <taxon>Dikarya</taxon>
        <taxon>Ascomycota</taxon>
        <taxon>Pezizomycotina</taxon>
        <taxon>Dothideomycetes</taxon>
        <taxon>Dothideomycetidae</taxon>
        <taxon>Mycosphaerellales</taxon>
        <taxon>Mycosphaerellaceae</taxon>
        <taxon>Septoria</taxon>
    </lineage>
</organism>
<evidence type="ECO:0000256" key="1">
    <source>
        <dbReference type="ARBA" id="ARBA00004851"/>
    </source>
</evidence>
<dbReference type="InterPro" id="IPR036962">
    <property type="entry name" value="Glyco_hydro_3_N_sf"/>
</dbReference>
<feature type="domain" description="Fibronectin type III-like" evidence="12">
    <location>
        <begin position="708"/>
        <end position="778"/>
    </location>
</feature>
<name>A0A9Q9AZD8_9PEZI</name>
<evidence type="ECO:0000256" key="11">
    <source>
        <dbReference type="ARBA" id="ARBA00026107"/>
    </source>
</evidence>
<dbReference type="GO" id="GO:0046556">
    <property type="term" value="F:alpha-L-arabinofuranosidase activity"/>
    <property type="evidence" value="ECO:0007669"/>
    <property type="project" value="TreeGrafter"/>
</dbReference>
<dbReference type="Pfam" id="PF14310">
    <property type="entry name" value="Fn3-like"/>
    <property type="match status" value="1"/>
</dbReference>
<keyword evidence="6" id="KW-0325">Glycoprotein</keyword>
<dbReference type="AlphaFoldDB" id="A0A9Q9AZD8"/>
<dbReference type="GO" id="GO:0009044">
    <property type="term" value="F:xylan 1,4-beta-xylosidase activity"/>
    <property type="evidence" value="ECO:0007669"/>
    <property type="project" value="UniProtKB-EC"/>
</dbReference>
<dbReference type="Pfam" id="PF01915">
    <property type="entry name" value="Glyco_hydro_3_C"/>
    <property type="match status" value="1"/>
</dbReference>
<evidence type="ECO:0000256" key="3">
    <source>
        <dbReference type="ARBA" id="ARBA00022651"/>
    </source>
</evidence>
<keyword evidence="5 13" id="KW-0378">Hydrolase</keyword>
<evidence type="ECO:0000256" key="6">
    <source>
        <dbReference type="ARBA" id="ARBA00023180"/>
    </source>
</evidence>
<comment type="pathway">
    <text evidence="1">Glycan degradation; xylan degradation.</text>
</comment>
<comment type="similarity">
    <text evidence="2">Belongs to the glycosyl hydrolase 3 family.</text>
</comment>
<keyword evidence="7" id="KW-0119">Carbohydrate metabolism</keyword>
<sequence length="806" mass="87379">MAALPINPSVIPPLSTNLTIVLAGLLAAGQIRPLPDCTSPPLSNNDVCNVSLSNAERAQALISEFTVAEILNSTATYIPGIERLGLPPYTLWNEALHGVGSSPGVHFEPNGSFSYATSFPQPGLIGAAFDDDLVYAVGDVISTEMRAFGNTGRAGLTAFTPNITPFKDPRWGRGKETPGEDPFHVSSYTRAIVSGFEGNKSRQKKVITTCKHFGAYDVEKWGNVTRYTFDALVTMQDLAEYYNPSFEVCARDAGTGSVCLRIMAPRDRTKVCNFHVMSSYNALNGVPTSVNSYLINDLLREHWGWEQSDHFVVSDCAAIDVAFNSHNWTKTPEETAADAVKAGLDNDRGYFLTQYLPSAVEQGLIDVATVKKALARVYGGLMTLGYFDPPAEQPYRSIDWSAVNTLEHQNLARRAASAGITLLKNTNDLLPLSLPVYTKNLTIALLGEWTNATKEMQSEYSGIAPFLHSPLYALQQLPGVVIDFVDGLNNSSPALEAASKTESLDRYSIAWNSTQTSLINSLASVGNPMVLVQMGGGQLDDSEFLANSNISSILWAGYPGQDGGPAIVDVLFGKVAPAGRLPVTQYPAKYVDEIVMTDMSLRPHDGGPGRTYMWYQDEPVVPFGYGLHYTSFSAKAWIVAPGHLHSNGSSPVSNTSQSRNTVCSEITQPTFDISALNTSCSTDLPLDRCVLANLIVAIENSGNTTSDYSTLAFVKGEYGPAPHPNKKLVGYKRLHDIKAGETQLANIPITIGALNRWDEGARRILYPGNYSIAIDAKPELYTLEFDIIGEALVLETYPGMNATVHE</sequence>
<dbReference type="InterPro" id="IPR017853">
    <property type="entry name" value="GH"/>
</dbReference>
<dbReference type="Gene3D" id="3.20.20.300">
    <property type="entry name" value="Glycoside hydrolase, family 3, N-terminal domain"/>
    <property type="match status" value="1"/>
</dbReference>
<dbReference type="PANTHER" id="PTHR42721:SF3">
    <property type="entry name" value="BETA-D-XYLOSIDASE 5-RELATED"/>
    <property type="match status" value="1"/>
</dbReference>
<dbReference type="SMART" id="SM01217">
    <property type="entry name" value="Fn3_like"/>
    <property type="match status" value="1"/>
</dbReference>
<evidence type="ECO:0000256" key="5">
    <source>
        <dbReference type="ARBA" id="ARBA00022801"/>
    </source>
</evidence>
<dbReference type="EMBL" id="CP099422">
    <property type="protein sequence ID" value="USW53456.1"/>
    <property type="molecule type" value="Genomic_DNA"/>
</dbReference>
<protein>
    <recommendedName>
        <fullName evidence="11">xylan 1,4-beta-xylosidase</fullName>
        <ecNumber evidence="11">3.2.1.37</ecNumber>
    </recommendedName>
</protein>
<evidence type="ECO:0000256" key="8">
    <source>
        <dbReference type="ARBA" id="ARBA00023295"/>
    </source>
</evidence>
<dbReference type="InterPro" id="IPR026891">
    <property type="entry name" value="Fn3-like"/>
</dbReference>
<evidence type="ECO:0000313" key="14">
    <source>
        <dbReference type="Proteomes" id="UP001056384"/>
    </source>
</evidence>
<reference evidence="13" key="1">
    <citation type="submission" date="2022-06" db="EMBL/GenBank/DDBJ databases">
        <title>Complete genome sequences of two strains of the flax pathogen Septoria linicola.</title>
        <authorList>
            <person name="Lapalu N."/>
            <person name="Simon A."/>
            <person name="Demenou B."/>
            <person name="Paumier D."/>
            <person name="Guillot M.-P."/>
            <person name="Gout L."/>
            <person name="Valade R."/>
        </authorList>
    </citation>
    <scope>NUCLEOTIDE SEQUENCE</scope>
    <source>
        <strain evidence="13">SE15195</strain>
    </source>
</reference>
<evidence type="ECO:0000256" key="10">
    <source>
        <dbReference type="ARBA" id="ARBA00024574"/>
    </source>
</evidence>
<evidence type="ECO:0000313" key="13">
    <source>
        <dbReference type="EMBL" id="USW53456.1"/>
    </source>
</evidence>
<dbReference type="Gene3D" id="2.60.40.10">
    <property type="entry name" value="Immunoglobulins"/>
    <property type="match status" value="1"/>
</dbReference>
<evidence type="ECO:0000256" key="9">
    <source>
        <dbReference type="ARBA" id="ARBA00023326"/>
    </source>
</evidence>
<evidence type="ECO:0000256" key="7">
    <source>
        <dbReference type="ARBA" id="ARBA00023277"/>
    </source>
</evidence>
<dbReference type="Proteomes" id="UP001056384">
    <property type="component" value="Chromosome 5"/>
</dbReference>
<accession>A0A9Q9AZD8</accession>
<dbReference type="InterPro" id="IPR036881">
    <property type="entry name" value="Glyco_hydro_3_C_sf"/>
</dbReference>
<gene>
    <name evidence="13" type="ORF">Slin15195_G067750</name>
</gene>
<dbReference type="Pfam" id="PF00933">
    <property type="entry name" value="Glyco_hydro_3"/>
    <property type="match status" value="1"/>
</dbReference>
<keyword evidence="9" id="KW-0624">Polysaccharide degradation</keyword>
<comment type="catalytic activity">
    <reaction evidence="10">
        <text>Hydrolysis of (1-&gt;4)-beta-D-xylans, to remove successive D-xylose residues from the non-reducing termini.</text>
        <dbReference type="EC" id="3.2.1.37"/>
    </reaction>
</comment>
<dbReference type="SUPFAM" id="SSF51445">
    <property type="entry name" value="(Trans)glycosidases"/>
    <property type="match status" value="1"/>
</dbReference>
<keyword evidence="8" id="KW-0326">Glycosidase</keyword>
<dbReference type="InterPro" id="IPR001764">
    <property type="entry name" value="Glyco_hydro_3_N"/>
</dbReference>